<gene>
    <name evidence="9" type="ORF">CERSUDRAFT_45623</name>
</gene>
<evidence type="ECO:0000256" key="4">
    <source>
        <dbReference type="ARBA" id="ARBA00022475"/>
    </source>
</evidence>
<keyword evidence="3" id="KW-0813">Transport</keyword>
<dbReference type="PANTHER" id="PTHR31686">
    <property type="match status" value="1"/>
</dbReference>
<dbReference type="EMBL" id="KB445793">
    <property type="protein sequence ID" value="EMD40147.1"/>
    <property type="molecule type" value="Genomic_DNA"/>
</dbReference>
<dbReference type="GO" id="GO:0000319">
    <property type="term" value="F:sulfite transmembrane transporter activity"/>
    <property type="evidence" value="ECO:0007669"/>
    <property type="project" value="TreeGrafter"/>
</dbReference>
<dbReference type="HOGENOM" id="CLU_030057_6_0_1"/>
<feature type="transmembrane region" description="Helical" evidence="8">
    <location>
        <begin position="204"/>
        <end position="224"/>
    </location>
</feature>
<dbReference type="Pfam" id="PF03595">
    <property type="entry name" value="SLAC1"/>
    <property type="match status" value="1"/>
</dbReference>
<dbReference type="Gene3D" id="1.50.10.150">
    <property type="entry name" value="Voltage-dependent anion channel"/>
    <property type="match status" value="1"/>
</dbReference>
<dbReference type="AlphaFoldDB" id="M2RNX7"/>
<evidence type="ECO:0000256" key="1">
    <source>
        <dbReference type="ARBA" id="ARBA00004651"/>
    </source>
</evidence>
<accession>M2RNX7</accession>
<keyword evidence="6 8" id="KW-1133">Transmembrane helix</keyword>
<evidence type="ECO:0000256" key="2">
    <source>
        <dbReference type="ARBA" id="ARBA00008566"/>
    </source>
</evidence>
<feature type="transmembrane region" description="Helical" evidence="8">
    <location>
        <begin position="251"/>
        <end position="273"/>
    </location>
</feature>
<evidence type="ECO:0000256" key="8">
    <source>
        <dbReference type="SAM" id="Phobius"/>
    </source>
</evidence>
<sequence length="340" mass="37229">MGTGMASTLLYHFPYGNDHTVLQYTALGFDLLDVTLFLFVGTCSVATYIQYPEIWPIMLSHPTQSLYIGCFPAAAATIINAGVTINEVWGFGGIRFLYALWGMWWSVVVLALLTAFGMIHTMVVRHDHSIGQMTPTWLLPVVPLGATSSSGGLLAAALKPHSAHLSLITSTFSLGVLLASLPLAIMIIAMFFQRLIVHGPLDAPLVLSAFIVLGPMSQGGWSLLLNGQNISTLLPLHVQGDFPRSPLMGQMLFASCFAAAFMLWAMGICWIILNCLSIAHVIRKSRSFPLTMAYWGLIFPNGAFSLLCLQLGTVLESQFFQIFGAVWSCERSNRRCEQTY</sequence>
<feature type="transmembrane region" description="Helical" evidence="8">
    <location>
        <begin position="136"/>
        <end position="158"/>
    </location>
</feature>
<evidence type="ECO:0000313" key="9">
    <source>
        <dbReference type="EMBL" id="EMD40147.1"/>
    </source>
</evidence>
<evidence type="ECO:0008006" key="11">
    <source>
        <dbReference type="Google" id="ProtNLM"/>
    </source>
</evidence>
<proteinExistence type="inferred from homology"/>
<dbReference type="InterPro" id="IPR004695">
    <property type="entry name" value="SLAC1/Mae1/Ssu1/TehA"/>
</dbReference>
<evidence type="ECO:0000256" key="5">
    <source>
        <dbReference type="ARBA" id="ARBA00022692"/>
    </source>
</evidence>
<reference evidence="9 10" key="1">
    <citation type="journal article" date="2012" name="Proc. Natl. Acad. Sci. U.S.A.">
        <title>Comparative genomics of Ceriporiopsis subvermispora and Phanerochaete chrysosporium provide insight into selective ligninolysis.</title>
        <authorList>
            <person name="Fernandez-Fueyo E."/>
            <person name="Ruiz-Duenas F.J."/>
            <person name="Ferreira P."/>
            <person name="Floudas D."/>
            <person name="Hibbett D.S."/>
            <person name="Canessa P."/>
            <person name="Larrondo L.F."/>
            <person name="James T.Y."/>
            <person name="Seelenfreund D."/>
            <person name="Lobos S."/>
            <person name="Polanco R."/>
            <person name="Tello M."/>
            <person name="Honda Y."/>
            <person name="Watanabe T."/>
            <person name="Watanabe T."/>
            <person name="Ryu J.S."/>
            <person name="Kubicek C.P."/>
            <person name="Schmoll M."/>
            <person name="Gaskell J."/>
            <person name="Hammel K.E."/>
            <person name="St John F.J."/>
            <person name="Vanden Wymelenberg A."/>
            <person name="Sabat G."/>
            <person name="Splinter BonDurant S."/>
            <person name="Syed K."/>
            <person name="Yadav J.S."/>
            <person name="Doddapaneni H."/>
            <person name="Subramanian V."/>
            <person name="Lavin J.L."/>
            <person name="Oguiza J.A."/>
            <person name="Perez G."/>
            <person name="Pisabarro A.G."/>
            <person name="Ramirez L."/>
            <person name="Santoyo F."/>
            <person name="Master E."/>
            <person name="Coutinho P.M."/>
            <person name="Henrissat B."/>
            <person name="Lombard V."/>
            <person name="Magnuson J.K."/>
            <person name="Kuees U."/>
            <person name="Hori C."/>
            <person name="Igarashi K."/>
            <person name="Samejima M."/>
            <person name="Held B.W."/>
            <person name="Barry K.W."/>
            <person name="LaButti K.M."/>
            <person name="Lapidus A."/>
            <person name="Lindquist E.A."/>
            <person name="Lucas S.M."/>
            <person name="Riley R."/>
            <person name="Salamov A.A."/>
            <person name="Hoffmeister D."/>
            <person name="Schwenk D."/>
            <person name="Hadar Y."/>
            <person name="Yarden O."/>
            <person name="de Vries R.P."/>
            <person name="Wiebenga A."/>
            <person name="Stenlid J."/>
            <person name="Eastwood D."/>
            <person name="Grigoriev I.V."/>
            <person name="Berka R.M."/>
            <person name="Blanchette R.A."/>
            <person name="Kersten P."/>
            <person name="Martinez A.T."/>
            <person name="Vicuna R."/>
            <person name="Cullen D."/>
        </authorList>
    </citation>
    <scope>NUCLEOTIDE SEQUENCE [LARGE SCALE GENOMIC DNA]</scope>
    <source>
        <strain evidence="9 10">B</strain>
    </source>
</reference>
<evidence type="ECO:0000256" key="3">
    <source>
        <dbReference type="ARBA" id="ARBA00022448"/>
    </source>
</evidence>
<dbReference type="Proteomes" id="UP000016930">
    <property type="component" value="Unassembled WGS sequence"/>
</dbReference>
<evidence type="ECO:0000313" key="10">
    <source>
        <dbReference type="Proteomes" id="UP000016930"/>
    </source>
</evidence>
<name>M2RNX7_CERS8</name>
<dbReference type="InterPro" id="IPR051629">
    <property type="entry name" value="Sulfite_efflux_TDT"/>
</dbReference>
<dbReference type="OrthoDB" id="1099at2759"/>
<dbReference type="GO" id="GO:0005886">
    <property type="term" value="C:plasma membrane"/>
    <property type="evidence" value="ECO:0007669"/>
    <property type="project" value="UniProtKB-SubCell"/>
</dbReference>
<keyword evidence="5 8" id="KW-0812">Transmembrane</keyword>
<comment type="similarity">
    <text evidence="2">Belongs to the tellurite-resistance/dicarboxylate transporter (TDT) family.</text>
</comment>
<feature type="transmembrane region" description="Helical" evidence="8">
    <location>
        <begin position="294"/>
        <end position="315"/>
    </location>
</feature>
<feature type="transmembrane region" description="Helical" evidence="8">
    <location>
        <begin position="170"/>
        <end position="192"/>
    </location>
</feature>
<evidence type="ECO:0000256" key="6">
    <source>
        <dbReference type="ARBA" id="ARBA00022989"/>
    </source>
</evidence>
<comment type="subcellular location">
    <subcellularLocation>
        <location evidence="1">Cell membrane</location>
        <topology evidence="1">Multi-pass membrane protein</topology>
    </subcellularLocation>
</comment>
<dbReference type="PANTHER" id="PTHR31686:SF1">
    <property type="entry name" value="SULFITE EFFLUX PUMP SSU1"/>
    <property type="match status" value="1"/>
</dbReference>
<protein>
    <recommendedName>
        <fullName evidence="11">C4-dicarboxylate transporter/malic acid transport protein</fullName>
    </recommendedName>
</protein>
<keyword evidence="7 8" id="KW-0472">Membrane</keyword>
<feature type="transmembrane region" description="Helical" evidence="8">
    <location>
        <begin position="66"/>
        <end position="83"/>
    </location>
</feature>
<organism evidence="9 10">
    <name type="scientific">Ceriporiopsis subvermispora (strain B)</name>
    <name type="common">White-rot fungus</name>
    <name type="synonym">Gelatoporia subvermispora</name>
    <dbReference type="NCBI Taxonomy" id="914234"/>
    <lineage>
        <taxon>Eukaryota</taxon>
        <taxon>Fungi</taxon>
        <taxon>Dikarya</taxon>
        <taxon>Basidiomycota</taxon>
        <taxon>Agaricomycotina</taxon>
        <taxon>Agaricomycetes</taxon>
        <taxon>Polyporales</taxon>
        <taxon>Gelatoporiaceae</taxon>
        <taxon>Gelatoporia</taxon>
    </lineage>
</organism>
<feature type="transmembrane region" description="Helical" evidence="8">
    <location>
        <begin position="103"/>
        <end position="124"/>
    </location>
</feature>
<keyword evidence="10" id="KW-1185">Reference proteome</keyword>
<dbReference type="InterPro" id="IPR038665">
    <property type="entry name" value="Voltage-dep_anion_channel_sf"/>
</dbReference>
<keyword evidence="4" id="KW-1003">Cell membrane</keyword>
<evidence type="ECO:0000256" key="7">
    <source>
        <dbReference type="ARBA" id="ARBA00023136"/>
    </source>
</evidence>